<organism evidence="1 2">
    <name type="scientific">Eretmocerus hayati</name>
    <dbReference type="NCBI Taxonomy" id="131215"/>
    <lineage>
        <taxon>Eukaryota</taxon>
        <taxon>Metazoa</taxon>
        <taxon>Ecdysozoa</taxon>
        <taxon>Arthropoda</taxon>
        <taxon>Hexapoda</taxon>
        <taxon>Insecta</taxon>
        <taxon>Pterygota</taxon>
        <taxon>Neoptera</taxon>
        <taxon>Endopterygota</taxon>
        <taxon>Hymenoptera</taxon>
        <taxon>Apocrita</taxon>
        <taxon>Proctotrupomorpha</taxon>
        <taxon>Chalcidoidea</taxon>
        <taxon>Aphelinidae</taxon>
        <taxon>Aphelininae</taxon>
        <taxon>Eretmocerus</taxon>
    </lineage>
</organism>
<name>A0ACC2NJX3_9HYME</name>
<sequence length="302" mass="34691">MYGVWFSKTENSKEEWLAAIDRKCFVKTSICSDHFSDSLYRPNEGYPSSRRLLRADAVPELIELHSSKPLSLEQSTRQDIQVSKLQVDEMRQLLPSEQSSRLSGQNEDQPQARTMKNNIIYSGRESVSPIVENFPTKIRFENGCRTVEVSEEQFTSQEAFRNILILLKTKNRKITALRRGVERSNEKISASEAIVEELESEKEFAFANHLKGLPPHFIGVIHRLKNHSYGPYSSHIKEFTRSLHLPAAYNMVQGKYGNCSPCIETLNRWYSSQDHKPGISEDAIKSVSRKINEEAKERNGRR</sequence>
<dbReference type="EMBL" id="CM056743">
    <property type="protein sequence ID" value="KAJ8671559.1"/>
    <property type="molecule type" value="Genomic_DNA"/>
</dbReference>
<protein>
    <submittedName>
        <fullName evidence="1">Uncharacterized protein</fullName>
    </submittedName>
</protein>
<evidence type="ECO:0000313" key="1">
    <source>
        <dbReference type="EMBL" id="KAJ8671559.1"/>
    </source>
</evidence>
<accession>A0ACC2NJX3</accession>
<gene>
    <name evidence="1" type="ORF">QAD02_002818</name>
</gene>
<dbReference type="Proteomes" id="UP001239111">
    <property type="component" value="Chromosome 3"/>
</dbReference>
<reference evidence="1" key="1">
    <citation type="submission" date="2023-04" db="EMBL/GenBank/DDBJ databases">
        <title>A chromosome-level genome assembly of the parasitoid wasp Eretmocerus hayati.</title>
        <authorList>
            <person name="Zhong Y."/>
            <person name="Liu S."/>
            <person name="Liu Y."/>
        </authorList>
    </citation>
    <scope>NUCLEOTIDE SEQUENCE</scope>
    <source>
        <strain evidence="1">ZJU_SS_LIU_2023</strain>
    </source>
</reference>
<keyword evidence="2" id="KW-1185">Reference proteome</keyword>
<comment type="caution">
    <text evidence="1">The sequence shown here is derived from an EMBL/GenBank/DDBJ whole genome shotgun (WGS) entry which is preliminary data.</text>
</comment>
<proteinExistence type="predicted"/>
<evidence type="ECO:0000313" key="2">
    <source>
        <dbReference type="Proteomes" id="UP001239111"/>
    </source>
</evidence>